<dbReference type="InterPro" id="IPR025660">
    <property type="entry name" value="Pept_his_AS"/>
</dbReference>
<keyword evidence="3" id="KW-1185">Reference proteome</keyword>
<evidence type="ECO:0000313" key="2">
    <source>
        <dbReference type="EMBL" id="SHG16844.1"/>
    </source>
</evidence>
<dbReference type="STRING" id="288992.SAMN04488522_104715"/>
<name>A0A1M5HLK7_9SPHI</name>
<dbReference type="InterPro" id="IPR038765">
    <property type="entry name" value="Papain-like_cys_pep_sf"/>
</dbReference>
<evidence type="ECO:0000256" key="1">
    <source>
        <dbReference type="SAM" id="SignalP"/>
    </source>
</evidence>
<dbReference type="CDD" id="cd02619">
    <property type="entry name" value="Peptidase_C1"/>
    <property type="match status" value="1"/>
</dbReference>
<feature type="chain" id="PRO_5012702786" description="Papain family cysteine protease" evidence="1">
    <location>
        <begin position="20"/>
        <end position="425"/>
    </location>
</feature>
<proteinExistence type="predicted"/>
<evidence type="ECO:0000313" key="3">
    <source>
        <dbReference type="Proteomes" id="UP000184287"/>
    </source>
</evidence>
<reference evidence="3" key="1">
    <citation type="submission" date="2016-11" db="EMBL/GenBank/DDBJ databases">
        <authorList>
            <person name="Varghese N."/>
            <person name="Submissions S."/>
        </authorList>
    </citation>
    <scope>NUCLEOTIDE SEQUENCE [LARGE SCALE GENOMIC DNA]</scope>
    <source>
        <strain evidence="3">DSM 16990</strain>
    </source>
</reference>
<dbReference type="AlphaFoldDB" id="A0A1M5HLK7"/>
<gene>
    <name evidence="2" type="ORF">SAMN04488522_104715</name>
</gene>
<dbReference type="EMBL" id="FQUQ01000004">
    <property type="protein sequence ID" value="SHG16844.1"/>
    <property type="molecule type" value="Genomic_DNA"/>
</dbReference>
<dbReference type="SUPFAM" id="SSF54001">
    <property type="entry name" value="Cysteine proteinases"/>
    <property type="match status" value="1"/>
</dbReference>
<evidence type="ECO:0008006" key="4">
    <source>
        <dbReference type="Google" id="ProtNLM"/>
    </source>
</evidence>
<sequence length="425" mass="47490">MKVLRLMLILVITSIHLFAQTPVKSNTKGKFGSVGGLVLDCDDKINMYLALTGSTKSRKIDLTKYSRWDLSEQFLTKDWNTKVQGFQGSCTSFAVANCISIQRNIDNWLLKKDRNLVQYSPSFIFNVAKSKYRDPFKSACEEGISYIDAYLVVRDLGIPSLSSCPYEPSGIGCHVAYYPKLSAYKEALNMKIGNFQRPFRKIDVFKTLLVDTPFNAICVGVYLTSAYEDATSDKAGKWVKPGVGDGKTAHAMLIVGFDNVKNAFKVLDWQGKNSGDQGVIWMDYSLIENPTVVFDAYIVSHSTEYLDPRTGARTGAPDIDRKGDFSFWIKSGYQTVKDKLIISCRYVNKETKKAVFKVSDFGTGELIKDDIYLNAGGGSRCFSFGEDTYKITLVEIAKRGSQFNILNRFASVVKLEKINAGQCDN</sequence>
<dbReference type="PROSITE" id="PS00639">
    <property type="entry name" value="THIOL_PROTEASE_HIS"/>
    <property type="match status" value="1"/>
</dbReference>
<accession>A0A1M5HLK7</accession>
<dbReference type="Gene3D" id="3.90.70.10">
    <property type="entry name" value="Cysteine proteinases"/>
    <property type="match status" value="1"/>
</dbReference>
<dbReference type="RefSeq" id="WP_143166885.1">
    <property type="nucleotide sequence ID" value="NZ_FQUQ01000004.1"/>
</dbReference>
<keyword evidence="1" id="KW-0732">Signal</keyword>
<organism evidence="2 3">
    <name type="scientific">Pedobacter caeni</name>
    <dbReference type="NCBI Taxonomy" id="288992"/>
    <lineage>
        <taxon>Bacteria</taxon>
        <taxon>Pseudomonadati</taxon>
        <taxon>Bacteroidota</taxon>
        <taxon>Sphingobacteriia</taxon>
        <taxon>Sphingobacteriales</taxon>
        <taxon>Sphingobacteriaceae</taxon>
        <taxon>Pedobacter</taxon>
    </lineage>
</organism>
<dbReference type="Proteomes" id="UP000184287">
    <property type="component" value="Unassembled WGS sequence"/>
</dbReference>
<feature type="signal peptide" evidence="1">
    <location>
        <begin position="1"/>
        <end position="19"/>
    </location>
</feature>
<dbReference type="OrthoDB" id="3648721at2"/>
<protein>
    <recommendedName>
        <fullName evidence="4">Papain family cysteine protease</fullName>
    </recommendedName>
</protein>